<dbReference type="InterPro" id="IPR036388">
    <property type="entry name" value="WH-like_DNA-bd_sf"/>
</dbReference>
<reference evidence="2 3" key="1">
    <citation type="submission" date="2020-08" db="EMBL/GenBank/DDBJ databases">
        <title>Sequencing the genomes of 1000 actinobacteria strains.</title>
        <authorList>
            <person name="Klenk H.-P."/>
        </authorList>
    </citation>
    <scope>NUCLEOTIDE SEQUENCE [LARGE SCALE GENOMIC DNA]</scope>
    <source>
        <strain evidence="2 3">DSM 43851</strain>
    </source>
</reference>
<dbReference type="Proteomes" id="UP000585638">
    <property type="component" value="Unassembled WGS sequence"/>
</dbReference>
<dbReference type="Gene3D" id="1.10.10.10">
    <property type="entry name" value="Winged helix-like DNA-binding domain superfamily/Winged helix DNA-binding domain"/>
    <property type="match status" value="2"/>
</dbReference>
<feature type="domain" description="HTH luxR-type" evidence="1">
    <location>
        <begin position="256"/>
        <end position="313"/>
    </location>
</feature>
<dbReference type="InterPro" id="IPR051797">
    <property type="entry name" value="TrmB-like"/>
</dbReference>
<dbReference type="PANTHER" id="PTHR34293:SF1">
    <property type="entry name" value="HTH-TYPE TRANSCRIPTIONAL REGULATOR TRMBL2"/>
    <property type="match status" value="1"/>
</dbReference>
<comment type="caution">
    <text evidence="2">The sequence shown here is derived from an EMBL/GenBank/DDBJ whole genome shotgun (WGS) entry which is preliminary data.</text>
</comment>
<dbReference type="PANTHER" id="PTHR34293">
    <property type="entry name" value="HTH-TYPE TRANSCRIPTIONAL REGULATOR TRMBL2"/>
    <property type="match status" value="1"/>
</dbReference>
<gene>
    <name evidence="2" type="ORF">BJ998_008883</name>
</gene>
<accession>A0A7W9NM99</accession>
<evidence type="ECO:0000259" key="1">
    <source>
        <dbReference type="SMART" id="SM00421"/>
    </source>
</evidence>
<keyword evidence="3" id="KW-1185">Reference proteome</keyword>
<dbReference type="RefSeq" id="WP_184870082.1">
    <property type="nucleotide sequence ID" value="NZ_BAAAWY010000078.1"/>
</dbReference>
<proteinExistence type="predicted"/>
<dbReference type="SUPFAM" id="SSF46894">
    <property type="entry name" value="C-terminal effector domain of the bipartite response regulators"/>
    <property type="match status" value="1"/>
</dbReference>
<keyword evidence="2" id="KW-0238">DNA-binding</keyword>
<protein>
    <submittedName>
        <fullName evidence="2">DNA-binding CsgD family transcriptional regulator</fullName>
    </submittedName>
</protein>
<dbReference type="SMART" id="SM00421">
    <property type="entry name" value="HTH_LUXR"/>
    <property type="match status" value="1"/>
</dbReference>
<evidence type="ECO:0000313" key="2">
    <source>
        <dbReference type="EMBL" id="MBB5897624.1"/>
    </source>
</evidence>
<dbReference type="EMBL" id="JACHIR010000003">
    <property type="protein sequence ID" value="MBB5897624.1"/>
    <property type="molecule type" value="Genomic_DNA"/>
</dbReference>
<evidence type="ECO:0000313" key="3">
    <source>
        <dbReference type="Proteomes" id="UP000585638"/>
    </source>
</evidence>
<sequence>MESLQALGVSVGAEAIYLDLIEHGESTKAELAERRGLIETDLEPLLLELTAIALVEQREDKVGPRPPQLALEAFAQRHARQAELARQSATKLTELWSAGAGQRRYLEILPGFAAARAVLDSAFGEAGERVRAMTIGNQATAQHRIVDGLFEALERGIVLEVIYGAHVLEDPEALHKIQQCVDAGEQARVFPHIPLNVTIVDDRWALVSARSEVRLGSQHTVAAVVVHQSPFLEGLVGVFDAFWRMAVPLSADADPGGGLSPETKRLLTCLSAGLTDESIAREFGVSERTIARRISRLQETLGAQTRFQLGVQASRQGWL</sequence>
<name>A0A7W9NM99_9PSEU</name>
<organism evidence="2 3">
    <name type="scientific">Kutzneria kofuensis</name>
    <dbReference type="NCBI Taxonomy" id="103725"/>
    <lineage>
        <taxon>Bacteria</taxon>
        <taxon>Bacillati</taxon>
        <taxon>Actinomycetota</taxon>
        <taxon>Actinomycetes</taxon>
        <taxon>Pseudonocardiales</taxon>
        <taxon>Pseudonocardiaceae</taxon>
        <taxon>Kutzneria</taxon>
    </lineage>
</organism>
<dbReference type="GO" id="GO:0006355">
    <property type="term" value="P:regulation of DNA-templated transcription"/>
    <property type="evidence" value="ECO:0007669"/>
    <property type="project" value="InterPro"/>
</dbReference>
<dbReference type="InterPro" id="IPR016032">
    <property type="entry name" value="Sig_transdc_resp-reg_C-effctor"/>
</dbReference>
<dbReference type="InterPro" id="IPR000792">
    <property type="entry name" value="Tscrpt_reg_LuxR_C"/>
</dbReference>
<dbReference type="Pfam" id="PF00196">
    <property type="entry name" value="GerE"/>
    <property type="match status" value="1"/>
</dbReference>
<dbReference type="AlphaFoldDB" id="A0A7W9NM99"/>
<dbReference type="GO" id="GO:0003677">
    <property type="term" value="F:DNA binding"/>
    <property type="evidence" value="ECO:0007669"/>
    <property type="project" value="UniProtKB-KW"/>
</dbReference>